<keyword evidence="4" id="KW-0460">Magnesium</keyword>
<keyword evidence="8" id="KW-1185">Reference proteome</keyword>
<dbReference type="GO" id="GO:0003723">
    <property type="term" value="F:RNA binding"/>
    <property type="evidence" value="ECO:0007669"/>
    <property type="project" value="UniProtKB-KW"/>
</dbReference>
<comment type="cofactor">
    <cofactor evidence="1">
        <name>Mg(2+)</name>
        <dbReference type="ChEBI" id="CHEBI:18420"/>
    </cofactor>
</comment>
<reference evidence="7" key="1">
    <citation type="submission" date="2021-04" db="EMBL/GenBank/DDBJ databases">
        <title>Proteiniclasticum sedimins sp. nov., an obligate anaerobic bacterium isolated from anaerobic sludge.</title>
        <authorList>
            <person name="Liu J."/>
        </authorList>
    </citation>
    <scope>NUCLEOTIDE SEQUENCE</scope>
    <source>
        <strain evidence="7">BAD-10</strain>
    </source>
</reference>
<comment type="caution">
    <text evidence="7">The sequence shown here is derived from an EMBL/GenBank/DDBJ whole genome shotgun (WGS) entry which is preliminary data.</text>
</comment>
<dbReference type="Pfam" id="PF10150">
    <property type="entry name" value="RNase_E_G"/>
    <property type="match status" value="1"/>
</dbReference>
<dbReference type="InterPro" id="IPR019307">
    <property type="entry name" value="RNA-bd_AU-1/RNase_E/G"/>
</dbReference>
<sequence>MLELFIEEDVHRRLVLKKDGQMAECYIEDRENPARSGDIFLGIIKKKVKALNSVFVDIGLGKNAYLYVTDKGRFEDYREGQSLLVEVLKEEEGSKGAKVTEKVSLGGKYVVLFPGKGFSFSKKIQREAFLERHGSQKPLAGYQVLFREASFLAQQDLVQEEMETLKTEFDHIFQRAETGVGPRRLYGEISFLDRILRDRFQELQMIYADSPETVQYLKLNYGLPAIVSPAGRRLFDFYGIEAELQKLRDPKVRLKNGGNLVIEQTEAMVVIDINSAKYTGKGDKEATALHMNLQAAEEIARQVRLRNLSGIILIDFIDMQRPENRAALQKAMDQAFAEDPLFSKSYPLTELNLMQLTRKKKGYPLRHYLEEPCRHCHGMGQILLYAYLLKQVAGEIGRHVDNVEILDYHVELDESYRSDAEQDLGAFLQAIGGEQKRIYLQFTQGKGPYRVQPLVFKNQIAELEEFLLKS</sequence>
<organism evidence="7 8">
    <name type="scientific">Proteiniclasticum sediminis</name>
    <dbReference type="NCBI Taxonomy" id="2804028"/>
    <lineage>
        <taxon>Bacteria</taxon>
        <taxon>Bacillati</taxon>
        <taxon>Bacillota</taxon>
        <taxon>Clostridia</taxon>
        <taxon>Eubacteriales</taxon>
        <taxon>Clostridiaceae</taxon>
        <taxon>Proteiniclasticum</taxon>
    </lineage>
</organism>
<evidence type="ECO:0000259" key="6">
    <source>
        <dbReference type="PROSITE" id="PS50126"/>
    </source>
</evidence>
<gene>
    <name evidence="7" type="ORF">KCG48_00380</name>
</gene>
<evidence type="ECO:0000313" key="7">
    <source>
        <dbReference type="EMBL" id="MBR0574785.1"/>
    </source>
</evidence>
<evidence type="ECO:0000256" key="1">
    <source>
        <dbReference type="ARBA" id="ARBA00001946"/>
    </source>
</evidence>
<keyword evidence="5" id="KW-0694">RNA-binding</keyword>
<dbReference type="GO" id="GO:0006364">
    <property type="term" value="P:rRNA processing"/>
    <property type="evidence" value="ECO:0007669"/>
    <property type="project" value="TreeGrafter"/>
</dbReference>
<dbReference type="EMBL" id="JAGSCS010000001">
    <property type="protein sequence ID" value="MBR0574785.1"/>
    <property type="molecule type" value="Genomic_DNA"/>
</dbReference>
<dbReference type="Proteomes" id="UP000675379">
    <property type="component" value="Unassembled WGS sequence"/>
</dbReference>
<evidence type="ECO:0000256" key="5">
    <source>
        <dbReference type="ARBA" id="ARBA00022884"/>
    </source>
</evidence>
<dbReference type="GO" id="GO:0005737">
    <property type="term" value="C:cytoplasm"/>
    <property type="evidence" value="ECO:0007669"/>
    <property type="project" value="TreeGrafter"/>
</dbReference>
<dbReference type="AlphaFoldDB" id="A0A941CLK8"/>
<dbReference type="CDD" id="cd04453">
    <property type="entry name" value="S1_RNase_E"/>
    <property type="match status" value="1"/>
</dbReference>
<protein>
    <submittedName>
        <fullName evidence="7">Ribonuclease E/G</fullName>
    </submittedName>
</protein>
<evidence type="ECO:0000313" key="8">
    <source>
        <dbReference type="Proteomes" id="UP000675379"/>
    </source>
</evidence>
<evidence type="ECO:0000256" key="2">
    <source>
        <dbReference type="ARBA" id="ARBA00022723"/>
    </source>
</evidence>
<accession>A0A941CLK8</accession>
<dbReference type="SMART" id="SM00316">
    <property type="entry name" value="S1"/>
    <property type="match status" value="1"/>
</dbReference>
<keyword evidence="2" id="KW-0479">Metal-binding</keyword>
<dbReference type="InterPro" id="IPR004659">
    <property type="entry name" value="RNase_E/G"/>
</dbReference>
<evidence type="ECO:0000256" key="3">
    <source>
        <dbReference type="ARBA" id="ARBA00022801"/>
    </source>
</evidence>
<proteinExistence type="predicted"/>
<dbReference type="SUPFAM" id="SSF50249">
    <property type="entry name" value="Nucleic acid-binding proteins"/>
    <property type="match status" value="1"/>
</dbReference>
<dbReference type="RefSeq" id="WP_211799307.1">
    <property type="nucleotide sequence ID" value="NZ_JAGSCS010000001.1"/>
</dbReference>
<name>A0A941CLK8_9CLOT</name>
<dbReference type="Gene3D" id="2.40.50.140">
    <property type="entry name" value="Nucleic acid-binding proteins"/>
    <property type="match status" value="1"/>
</dbReference>
<keyword evidence="3" id="KW-0378">Hydrolase</keyword>
<evidence type="ECO:0000256" key="4">
    <source>
        <dbReference type="ARBA" id="ARBA00022842"/>
    </source>
</evidence>
<dbReference type="GO" id="GO:0046872">
    <property type="term" value="F:metal ion binding"/>
    <property type="evidence" value="ECO:0007669"/>
    <property type="project" value="UniProtKB-KW"/>
</dbReference>
<dbReference type="PANTHER" id="PTHR30001">
    <property type="entry name" value="RIBONUCLEASE"/>
    <property type="match status" value="1"/>
</dbReference>
<dbReference type="InterPro" id="IPR012340">
    <property type="entry name" value="NA-bd_OB-fold"/>
</dbReference>
<dbReference type="GO" id="GO:0004540">
    <property type="term" value="F:RNA nuclease activity"/>
    <property type="evidence" value="ECO:0007669"/>
    <property type="project" value="InterPro"/>
</dbReference>
<dbReference type="InterPro" id="IPR003029">
    <property type="entry name" value="S1_domain"/>
</dbReference>
<dbReference type="PROSITE" id="PS50126">
    <property type="entry name" value="S1"/>
    <property type="match status" value="1"/>
</dbReference>
<dbReference type="GO" id="GO:0016787">
    <property type="term" value="F:hydrolase activity"/>
    <property type="evidence" value="ECO:0007669"/>
    <property type="project" value="UniProtKB-KW"/>
</dbReference>
<dbReference type="PANTHER" id="PTHR30001:SF0">
    <property type="entry name" value="RIBONUCLEASE G"/>
    <property type="match status" value="1"/>
</dbReference>
<feature type="domain" description="S1 motif" evidence="6">
    <location>
        <begin position="37"/>
        <end position="108"/>
    </location>
</feature>